<sequence>MASNSAVAPDASAANQLAQEEEALLQAMKRLKLLHIKERMLRDTIPKMIEPLVEKHSSPDAMFAAFMKAVAEAQAEVREFAELMRDDTSKEVFARADKSRQENPLGIRPWKHKDHPDWFNMDKD</sequence>
<gene>
    <name evidence="2" type="ORF">PT974_05069</name>
</gene>
<feature type="region of interest" description="Disordered" evidence="1">
    <location>
        <begin position="92"/>
        <end position="124"/>
    </location>
</feature>
<comment type="caution">
    <text evidence="2">The sequence shown here is derived from an EMBL/GenBank/DDBJ whole genome shotgun (WGS) entry which is preliminary data.</text>
</comment>
<name>A0ABR0SS88_9HYPO</name>
<evidence type="ECO:0000313" key="2">
    <source>
        <dbReference type="EMBL" id="KAK5994590.1"/>
    </source>
</evidence>
<feature type="compositionally biased region" description="Basic and acidic residues" evidence="1">
    <location>
        <begin position="92"/>
        <end position="101"/>
    </location>
</feature>
<dbReference type="EMBL" id="JAVFKD010000010">
    <property type="protein sequence ID" value="KAK5994590.1"/>
    <property type="molecule type" value="Genomic_DNA"/>
</dbReference>
<protein>
    <submittedName>
        <fullName evidence="2">Uncharacterized protein</fullName>
    </submittedName>
</protein>
<evidence type="ECO:0000313" key="3">
    <source>
        <dbReference type="Proteomes" id="UP001338125"/>
    </source>
</evidence>
<accession>A0ABR0SS88</accession>
<keyword evidence="3" id="KW-1185">Reference proteome</keyword>
<proteinExistence type="predicted"/>
<feature type="compositionally biased region" description="Basic and acidic residues" evidence="1">
    <location>
        <begin position="114"/>
        <end position="124"/>
    </location>
</feature>
<evidence type="ECO:0000256" key="1">
    <source>
        <dbReference type="SAM" id="MobiDB-lite"/>
    </source>
</evidence>
<dbReference type="Proteomes" id="UP001338125">
    <property type="component" value="Unassembled WGS sequence"/>
</dbReference>
<reference evidence="2 3" key="1">
    <citation type="submission" date="2024-01" db="EMBL/GenBank/DDBJ databases">
        <title>Complete genome of Cladobotryum mycophilum ATHUM6906.</title>
        <authorList>
            <person name="Christinaki A.C."/>
            <person name="Myridakis A.I."/>
            <person name="Kouvelis V.N."/>
        </authorList>
    </citation>
    <scope>NUCLEOTIDE SEQUENCE [LARGE SCALE GENOMIC DNA]</scope>
    <source>
        <strain evidence="2 3">ATHUM6906</strain>
    </source>
</reference>
<organism evidence="2 3">
    <name type="scientific">Cladobotryum mycophilum</name>
    <dbReference type="NCBI Taxonomy" id="491253"/>
    <lineage>
        <taxon>Eukaryota</taxon>
        <taxon>Fungi</taxon>
        <taxon>Dikarya</taxon>
        <taxon>Ascomycota</taxon>
        <taxon>Pezizomycotina</taxon>
        <taxon>Sordariomycetes</taxon>
        <taxon>Hypocreomycetidae</taxon>
        <taxon>Hypocreales</taxon>
        <taxon>Hypocreaceae</taxon>
        <taxon>Cladobotryum</taxon>
    </lineage>
</organism>